<proteinExistence type="predicted"/>
<reference evidence="1" key="1">
    <citation type="journal article" date="2023" name="IScience">
        <title>Live-bearing cockroach genome reveals convergent evolutionary mechanisms linked to viviparity in insects and beyond.</title>
        <authorList>
            <person name="Fouks B."/>
            <person name="Harrison M.C."/>
            <person name="Mikhailova A.A."/>
            <person name="Marchal E."/>
            <person name="English S."/>
            <person name="Carruthers M."/>
            <person name="Jennings E.C."/>
            <person name="Chiamaka E.L."/>
            <person name="Frigard R.A."/>
            <person name="Pippel M."/>
            <person name="Attardo G.M."/>
            <person name="Benoit J.B."/>
            <person name="Bornberg-Bauer E."/>
            <person name="Tobe S.S."/>
        </authorList>
    </citation>
    <scope>NUCLEOTIDE SEQUENCE</scope>
    <source>
        <strain evidence="1">Stay&amp;Tobe</strain>
    </source>
</reference>
<name>A0AAD7ZMN7_DIPPU</name>
<dbReference type="EMBL" id="JASPKZ010007617">
    <property type="protein sequence ID" value="KAJ9583323.1"/>
    <property type="molecule type" value="Genomic_DNA"/>
</dbReference>
<evidence type="ECO:0000313" key="1">
    <source>
        <dbReference type="EMBL" id="KAJ9583323.1"/>
    </source>
</evidence>
<gene>
    <name evidence="1" type="ORF">L9F63_022340</name>
</gene>
<dbReference type="Proteomes" id="UP001233999">
    <property type="component" value="Unassembled WGS sequence"/>
</dbReference>
<reference evidence="1" key="2">
    <citation type="submission" date="2023-05" db="EMBL/GenBank/DDBJ databases">
        <authorList>
            <person name="Fouks B."/>
        </authorList>
    </citation>
    <scope>NUCLEOTIDE SEQUENCE</scope>
    <source>
        <strain evidence="1">Stay&amp;Tobe</strain>
        <tissue evidence="1">Testes</tissue>
    </source>
</reference>
<sequence length="63" mass="7445">DVSYDPVPLLESMLVQYNEVPRPAQTLCQLGSYYFFIKNDLSTALRKYWLQVIQENPQSEYLK</sequence>
<accession>A0AAD7ZMN7</accession>
<keyword evidence="2" id="KW-1185">Reference proteome</keyword>
<dbReference type="AlphaFoldDB" id="A0AAD7ZMN7"/>
<evidence type="ECO:0000313" key="2">
    <source>
        <dbReference type="Proteomes" id="UP001233999"/>
    </source>
</evidence>
<organism evidence="1 2">
    <name type="scientific">Diploptera punctata</name>
    <name type="common">Pacific beetle cockroach</name>
    <dbReference type="NCBI Taxonomy" id="6984"/>
    <lineage>
        <taxon>Eukaryota</taxon>
        <taxon>Metazoa</taxon>
        <taxon>Ecdysozoa</taxon>
        <taxon>Arthropoda</taxon>
        <taxon>Hexapoda</taxon>
        <taxon>Insecta</taxon>
        <taxon>Pterygota</taxon>
        <taxon>Neoptera</taxon>
        <taxon>Polyneoptera</taxon>
        <taxon>Dictyoptera</taxon>
        <taxon>Blattodea</taxon>
        <taxon>Blaberoidea</taxon>
        <taxon>Blaberidae</taxon>
        <taxon>Diplopterinae</taxon>
        <taxon>Diploptera</taxon>
    </lineage>
</organism>
<feature type="non-terminal residue" evidence="1">
    <location>
        <position position="1"/>
    </location>
</feature>
<comment type="caution">
    <text evidence="1">The sequence shown here is derived from an EMBL/GenBank/DDBJ whole genome shotgun (WGS) entry which is preliminary data.</text>
</comment>
<feature type="non-terminal residue" evidence="1">
    <location>
        <position position="63"/>
    </location>
</feature>
<protein>
    <submittedName>
        <fullName evidence="1">Uncharacterized protein</fullName>
    </submittedName>
</protein>